<keyword evidence="2" id="KW-0964">Secreted</keyword>
<comment type="subcellular location">
    <subcellularLocation>
        <location evidence="1">Secreted</location>
    </subcellularLocation>
</comment>
<evidence type="ECO:0000313" key="7">
    <source>
        <dbReference type="EMBL" id="KTW30384.1"/>
    </source>
</evidence>
<proteinExistence type="predicted"/>
<evidence type="ECO:0000256" key="4">
    <source>
        <dbReference type="ARBA" id="ARBA00023157"/>
    </source>
</evidence>
<evidence type="ECO:0000259" key="6">
    <source>
        <dbReference type="Pfam" id="PF05730"/>
    </source>
</evidence>
<dbReference type="Proteomes" id="UP000053447">
    <property type="component" value="Unassembled WGS sequence"/>
</dbReference>
<organism evidence="7 8">
    <name type="scientific">Pneumocystis jirovecii (strain RU7)</name>
    <name type="common">Human pneumocystis pneumonia agent</name>
    <dbReference type="NCBI Taxonomy" id="1408657"/>
    <lineage>
        <taxon>Eukaryota</taxon>
        <taxon>Fungi</taxon>
        <taxon>Dikarya</taxon>
        <taxon>Ascomycota</taxon>
        <taxon>Taphrinomycotina</taxon>
        <taxon>Pneumocystomycetes</taxon>
        <taxon>Pneumocystaceae</taxon>
        <taxon>Pneumocystis</taxon>
    </lineage>
</organism>
<dbReference type="OrthoDB" id="5417496at2759"/>
<gene>
    <name evidence="7" type="ORF">T551_01667</name>
</gene>
<accession>A0A0W4ZPW3</accession>
<dbReference type="GO" id="GO:0005576">
    <property type="term" value="C:extracellular region"/>
    <property type="evidence" value="ECO:0007669"/>
    <property type="project" value="UniProtKB-SubCell"/>
</dbReference>
<evidence type="ECO:0000256" key="3">
    <source>
        <dbReference type="ARBA" id="ARBA00022729"/>
    </source>
</evidence>
<feature type="signal peptide" evidence="5">
    <location>
        <begin position="1"/>
        <end position="19"/>
    </location>
</feature>
<dbReference type="InterPro" id="IPR008427">
    <property type="entry name" value="Extracellular_membr_CFEM_dom"/>
</dbReference>
<feature type="chain" id="PRO_5006933859" description="CFEM domain-containing protein" evidence="5">
    <location>
        <begin position="20"/>
        <end position="287"/>
    </location>
</feature>
<reference evidence="8" key="1">
    <citation type="journal article" date="2016" name="Nat. Commun.">
        <title>Genome analysis of three Pneumocystis species reveals adaptation mechanisms to life exclusively in mammalian hosts.</title>
        <authorList>
            <person name="Ma L."/>
            <person name="Chen Z."/>
            <person name="Huang D.W."/>
            <person name="Kutty G."/>
            <person name="Ishihara M."/>
            <person name="Wang H."/>
            <person name="Abouelleil A."/>
            <person name="Bishop L."/>
            <person name="Davey E."/>
            <person name="Deng R."/>
            <person name="Deng X."/>
            <person name="Fan L."/>
            <person name="Fantoni G."/>
            <person name="Fitzgerald M."/>
            <person name="Gogineni E."/>
            <person name="Goldberg J.M."/>
            <person name="Handley G."/>
            <person name="Hu X."/>
            <person name="Huber C."/>
            <person name="Jiao X."/>
            <person name="Jones K."/>
            <person name="Levin J.Z."/>
            <person name="Liu Y."/>
            <person name="Macdonald P."/>
            <person name="Melnikov A."/>
            <person name="Raley C."/>
            <person name="Sassi M."/>
            <person name="Sherman B.T."/>
            <person name="Song X."/>
            <person name="Sykes S."/>
            <person name="Tran B."/>
            <person name="Walsh L."/>
            <person name="Xia Y."/>
            <person name="Yang J."/>
            <person name="Young S."/>
            <person name="Zeng Q."/>
            <person name="Zheng X."/>
            <person name="Stephens R."/>
            <person name="Nusbaum C."/>
            <person name="Birren B.W."/>
            <person name="Azadi P."/>
            <person name="Lempicki R.A."/>
            <person name="Cuomo C.A."/>
            <person name="Kovacs J.A."/>
        </authorList>
    </citation>
    <scope>NUCLEOTIDE SEQUENCE [LARGE SCALE GENOMIC DNA]</scope>
    <source>
        <strain evidence="8">RU7</strain>
    </source>
</reference>
<dbReference type="AlphaFoldDB" id="A0A0W4ZPW3"/>
<protein>
    <recommendedName>
        <fullName evidence="6">CFEM domain-containing protein</fullName>
    </recommendedName>
</protein>
<name>A0A0W4ZPW3_PNEJ7</name>
<sequence length="287" mass="32075">MRNILAVFITSIFLKLISADESVLNTHNSYEIKEHDLDSSVYDHFLFDKVEYYQNPDESVQDSSKISKKKKPNPPTDCISIFDGTNPEEYTKKCFLEGMNHTRCGSEVDIPCLCDSNKMNMVVKNCTSGIKDFSHFDPLFGAFYHKICLAFQIPEPSCLNISNPSFPTVTCDDPYKDSGLSEQAKKCLMSSANSSYCHKSTDLSCLCDSHSFNYNLHSCINTNFTLQKEATEFLKKLCNIPPLVPGCTQIRGTESIAESIGERIMAVKTKGIIFSIIGIVMFVALGL</sequence>
<keyword evidence="8" id="KW-1185">Reference proteome</keyword>
<dbReference type="EMBL" id="LFWA01000007">
    <property type="protein sequence ID" value="KTW30384.1"/>
    <property type="molecule type" value="Genomic_DNA"/>
</dbReference>
<dbReference type="VEuPathDB" id="FungiDB:T551_01667"/>
<evidence type="ECO:0000313" key="8">
    <source>
        <dbReference type="Proteomes" id="UP000053447"/>
    </source>
</evidence>
<dbReference type="Pfam" id="PF05730">
    <property type="entry name" value="CFEM"/>
    <property type="match status" value="1"/>
</dbReference>
<evidence type="ECO:0000256" key="2">
    <source>
        <dbReference type="ARBA" id="ARBA00022525"/>
    </source>
</evidence>
<evidence type="ECO:0000256" key="1">
    <source>
        <dbReference type="ARBA" id="ARBA00004613"/>
    </source>
</evidence>
<keyword evidence="4" id="KW-1015">Disulfide bond</keyword>
<keyword evidence="3 5" id="KW-0732">Signal</keyword>
<feature type="domain" description="CFEM" evidence="6">
    <location>
        <begin position="181"/>
        <end position="238"/>
    </location>
</feature>
<dbReference type="GeneID" id="28940185"/>
<dbReference type="RefSeq" id="XP_018229675.1">
    <property type="nucleotide sequence ID" value="XM_018373930.1"/>
</dbReference>
<comment type="caution">
    <text evidence="7">The sequence shown here is derived from an EMBL/GenBank/DDBJ whole genome shotgun (WGS) entry which is preliminary data.</text>
</comment>
<evidence type="ECO:0000256" key="5">
    <source>
        <dbReference type="SAM" id="SignalP"/>
    </source>
</evidence>